<dbReference type="Proteomes" id="UP000053555">
    <property type="component" value="Unassembled WGS sequence"/>
</dbReference>
<sequence length="75" mass="8648">MEAVKVTELNYPFYKTYGMTMAGLRAIGYDFDYDDFNSFVHGRLPYDVLLKPDHVLRGILQSPLVRKVVSLCVIF</sequence>
<evidence type="ECO:0000313" key="1">
    <source>
        <dbReference type="EMBL" id="KHN24256.1"/>
    </source>
</evidence>
<dbReference type="PANTHER" id="PTHR12725">
    <property type="entry name" value="HALOACID DEHALOGENASE-LIKE HYDROLASE"/>
    <property type="match status" value="1"/>
</dbReference>
<dbReference type="Gene3D" id="1.10.150.450">
    <property type="match status" value="1"/>
</dbReference>
<dbReference type="PANTHER" id="PTHR12725:SF113">
    <property type="entry name" value="HALOACID DEHALOGENASE-LIKE HYDROLASE"/>
    <property type="match status" value="1"/>
</dbReference>
<protein>
    <submittedName>
        <fullName evidence="1">Uncharacterized protein</fullName>
    </submittedName>
</protein>
<dbReference type="AlphaFoldDB" id="A0A0B2QRL5"/>
<accession>A0A0B2QRL5</accession>
<proteinExistence type="predicted"/>
<gene>
    <name evidence="1" type="ORF">glysoja_044126</name>
</gene>
<dbReference type="EMBL" id="KN655573">
    <property type="protein sequence ID" value="KHN24256.1"/>
    <property type="molecule type" value="Genomic_DNA"/>
</dbReference>
<name>A0A0B2QRL5_GLYSO</name>
<reference evidence="1" key="1">
    <citation type="submission" date="2014-07" db="EMBL/GenBank/DDBJ databases">
        <title>Identification of a novel salt tolerance gene in wild soybean by whole-genome sequencing.</title>
        <authorList>
            <person name="Lam H.-M."/>
            <person name="Qi X."/>
            <person name="Li M.-W."/>
            <person name="Liu X."/>
            <person name="Xie M."/>
            <person name="Ni M."/>
            <person name="Xu X."/>
        </authorList>
    </citation>
    <scope>NUCLEOTIDE SEQUENCE [LARGE SCALE GENOMIC DNA]</scope>
    <source>
        <tissue evidence="1">Root</tissue>
    </source>
</reference>
<organism evidence="1">
    <name type="scientific">Glycine soja</name>
    <name type="common">Wild soybean</name>
    <dbReference type="NCBI Taxonomy" id="3848"/>
    <lineage>
        <taxon>Eukaryota</taxon>
        <taxon>Viridiplantae</taxon>
        <taxon>Streptophyta</taxon>
        <taxon>Embryophyta</taxon>
        <taxon>Tracheophyta</taxon>
        <taxon>Spermatophyta</taxon>
        <taxon>Magnoliopsida</taxon>
        <taxon>eudicotyledons</taxon>
        <taxon>Gunneridae</taxon>
        <taxon>Pentapetalae</taxon>
        <taxon>rosids</taxon>
        <taxon>fabids</taxon>
        <taxon>Fabales</taxon>
        <taxon>Fabaceae</taxon>
        <taxon>Papilionoideae</taxon>
        <taxon>50 kb inversion clade</taxon>
        <taxon>NPAAA clade</taxon>
        <taxon>indigoferoid/millettioid clade</taxon>
        <taxon>Phaseoleae</taxon>
        <taxon>Glycine</taxon>
        <taxon>Glycine subgen. Soja</taxon>
    </lineage>
</organism>